<organism evidence="1 2">
    <name type="scientific">Araneus ventricosus</name>
    <name type="common">Orbweaver spider</name>
    <name type="synonym">Epeira ventricosa</name>
    <dbReference type="NCBI Taxonomy" id="182803"/>
    <lineage>
        <taxon>Eukaryota</taxon>
        <taxon>Metazoa</taxon>
        <taxon>Ecdysozoa</taxon>
        <taxon>Arthropoda</taxon>
        <taxon>Chelicerata</taxon>
        <taxon>Arachnida</taxon>
        <taxon>Araneae</taxon>
        <taxon>Araneomorphae</taxon>
        <taxon>Entelegynae</taxon>
        <taxon>Araneoidea</taxon>
        <taxon>Araneidae</taxon>
        <taxon>Araneus</taxon>
    </lineage>
</organism>
<proteinExistence type="predicted"/>
<dbReference type="EMBL" id="BGPR01004478">
    <property type="protein sequence ID" value="GBN00091.1"/>
    <property type="molecule type" value="Genomic_DNA"/>
</dbReference>
<name>A0A4Y2KCE5_ARAVE</name>
<accession>A0A4Y2KCE5</accession>
<keyword evidence="2" id="KW-1185">Reference proteome</keyword>
<sequence length="84" mass="9668">MSADTNWCVCKRHFEDECHGGRLLWLLSVDSHIGVTPALVQLGVTRKSAPALSRHARWKTEPRVLRPQRVKEPKKILCRLHFCP</sequence>
<evidence type="ECO:0000313" key="2">
    <source>
        <dbReference type="Proteomes" id="UP000499080"/>
    </source>
</evidence>
<evidence type="ECO:0000313" key="1">
    <source>
        <dbReference type="EMBL" id="GBN00091.1"/>
    </source>
</evidence>
<comment type="caution">
    <text evidence="1">The sequence shown here is derived from an EMBL/GenBank/DDBJ whole genome shotgun (WGS) entry which is preliminary data.</text>
</comment>
<dbReference type="Proteomes" id="UP000499080">
    <property type="component" value="Unassembled WGS sequence"/>
</dbReference>
<gene>
    <name evidence="1" type="ORF">AVEN_170229_1</name>
</gene>
<protein>
    <submittedName>
        <fullName evidence="1">Uncharacterized protein</fullName>
    </submittedName>
</protein>
<reference evidence="1 2" key="1">
    <citation type="journal article" date="2019" name="Sci. Rep.">
        <title>Orb-weaving spider Araneus ventricosus genome elucidates the spidroin gene catalogue.</title>
        <authorList>
            <person name="Kono N."/>
            <person name="Nakamura H."/>
            <person name="Ohtoshi R."/>
            <person name="Moran D.A.P."/>
            <person name="Shinohara A."/>
            <person name="Yoshida Y."/>
            <person name="Fujiwara M."/>
            <person name="Mori M."/>
            <person name="Tomita M."/>
            <person name="Arakawa K."/>
        </authorList>
    </citation>
    <scope>NUCLEOTIDE SEQUENCE [LARGE SCALE GENOMIC DNA]</scope>
</reference>
<dbReference type="AlphaFoldDB" id="A0A4Y2KCE5"/>